<dbReference type="GO" id="GO:0017183">
    <property type="term" value="P:protein histidyl modification to diphthamide"/>
    <property type="evidence" value="ECO:0007669"/>
    <property type="project" value="InterPro"/>
</dbReference>
<keyword evidence="1" id="KW-0732">Signal</keyword>
<dbReference type="InterPro" id="IPR044248">
    <property type="entry name" value="DPH3/4-like"/>
</dbReference>
<accession>A0A199UG64</accession>
<feature type="signal peptide" evidence="1">
    <location>
        <begin position="1"/>
        <end position="27"/>
    </location>
</feature>
<proteinExistence type="predicted"/>
<evidence type="ECO:0000256" key="1">
    <source>
        <dbReference type="SAM" id="SignalP"/>
    </source>
</evidence>
<dbReference type="EMBL" id="LSRQ01008319">
    <property type="protein sequence ID" value="OAY63729.1"/>
    <property type="molecule type" value="Genomic_DNA"/>
</dbReference>
<sequence>MRSSAAAALAVAVVVVAAAAVVAAVAGDENGVYSPCADARIQRGDGFTFGVAFASRDAFFFNRAQQLSPCDSRLSLSSAGSAQLAVFRPKVDEISLLTVNTTSNFDPANAGGYMVAFAGRKYAARSLPVFVANSSYTVSGFTLVRPRVPKGHASKPVLENGRLFSCSGQSSFVCLNKQTCAIKTSSCKSQGGSVDCSIGLQLAFSGTDKHDTVLNSWYEVSNLRQYSLYGLYSNLRDSLTGQFNKFF</sequence>
<name>A0A199UG64_ANACO</name>
<comment type="caution">
    <text evidence="2">The sequence shown here is derived from an EMBL/GenBank/DDBJ whole genome shotgun (WGS) entry which is preliminary data.</text>
</comment>
<dbReference type="PANTHER" id="PTHR21454">
    <property type="entry name" value="DPH3 HOMOLOG-RELATED"/>
    <property type="match status" value="1"/>
</dbReference>
<dbReference type="Proteomes" id="UP000092600">
    <property type="component" value="Unassembled WGS sequence"/>
</dbReference>
<dbReference type="STRING" id="4615.A0A199UG64"/>
<dbReference type="AlphaFoldDB" id="A0A199UG64"/>
<protein>
    <submittedName>
        <fullName evidence="2">Uncharacterized protein</fullName>
    </submittedName>
</protein>
<organism evidence="2 3">
    <name type="scientific">Ananas comosus</name>
    <name type="common">Pineapple</name>
    <name type="synonym">Ananas ananas</name>
    <dbReference type="NCBI Taxonomy" id="4615"/>
    <lineage>
        <taxon>Eukaryota</taxon>
        <taxon>Viridiplantae</taxon>
        <taxon>Streptophyta</taxon>
        <taxon>Embryophyta</taxon>
        <taxon>Tracheophyta</taxon>
        <taxon>Spermatophyta</taxon>
        <taxon>Magnoliopsida</taxon>
        <taxon>Liliopsida</taxon>
        <taxon>Poales</taxon>
        <taxon>Bromeliaceae</taxon>
        <taxon>Bromelioideae</taxon>
        <taxon>Ananas</taxon>
    </lineage>
</organism>
<gene>
    <name evidence="2" type="ORF">ACMD2_17761</name>
</gene>
<reference evidence="2 3" key="1">
    <citation type="journal article" date="2016" name="DNA Res.">
        <title>The draft genome of MD-2 pineapple using hybrid error correction of long reads.</title>
        <authorList>
            <person name="Redwan R.M."/>
            <person name="Saidin A."/>
            <person name="Kumar S.V."/>
        </authorList>
    </citation>
    <scope>NUCLEOTIDE SEQUENCE [LARGE SCALE GENOMIC DNA]</scope>
    <source>
        <strain evidence="3">cv. MD2</strain>
        <tissue evidence="2">Leaf</tissue>
    </source>
</reference>
<dbReference type="GO" id="GO:0005829">
    <property type="term" value="C:cytosol"/>
    <property type="evidence" value="ECO:0007669"/>
    <property type="project" value="TreeGrafter"/>
</dbReference>
<dbReference type="GO" id="GO:0046872">
    <property type="term" value="F:metal ion binding"/>
    <property type="evidence" value="ECO:0007669"/>
    <property type="project" value="InterPro"/>
</dbReference>
<feature type="chain" id="PRO_5008507997" evidence="1">
    <location>
        <begin position="28"/>
        <end position="247"/>
    </location>
</feature>
<evidence type="ECO:0000313" key="3">
    <source>
        <dbReference type="Proteomes" id="UP000092600"/>
    </source>
</evidence>
<evidence type="ECO:0000313" key="2">
    <source>
        <dbReference type="EMBL" id="OAY63729.1"/>
    </source>
</evidence>
<dbReference type="PANTHER" id="PTHR21454:SF41">
    <property type="entry name" value="EXPP1 PROTEIN"/>
    <property type="match status" value="1"/>
</dbReference>